<feature type="compositionally biased region" description="Basic residues" evidence="1">
    <location>
        <begin position="185"/>
        <end position="204"/>
    </location>
</feature>
<evidence type="ECO:0000313" key="3">
    <source>
        <dbReference type="Proteomes" id="UP001214628"/>
    </source>
</evidence>
<dbReference type="GO" id="GO:0000724">
    <property type="term" value="P:double-strand break repair via homologous recombination"/>
    <property type="evidence" value="ECO:0007669"/>
    <property type="project" value="TreeGrafter"/>
</dbReference>
<feature type="region of interest" description="Disordered" evidence="1">
    <location>
        <begin position="443"/>
        <end position="535"/>
    </location>
</feature>
<gene>
    <name evidence="2" type="ORF">MPSI1_002293</name>
</gene>
<organism evidence="2 3">
    <name type="scientific">Malassezia psittaci</name>
    <dbReference type="NCBI Taxonomy" id="1821823"/>
    <lineage>
        <taxon>Eukaryota</taxon>
        <taxon>Fungi</taxon>
        <taxon>Dikarya</taxon>
        <taxon>Basidiomycota</taxon>
        <taxon>Ustilaginomycotina</taxon>
        <taxon>Malasseziomycetes</taxon>
        <taxon>Malasseziales</taxon>
        <taxon>Malasseziaceae</taxon>
        <taxon>Malassezia</taxon>
    </lineage>
</organism>
<feature type="compositionally biased region" description="Basic and acidic residues" evidence="1">
    <location>
        <begin position="443"/>
        <end position="452"/>
    </location>
</feature>
<dbReference type="GO" id="GO:0005634">
    <property type="term" value="C:nucleus"/>
    <property type="evidence" value="ECO:0007669"/>
    <property type="project" value="InterPro"/>
</dbReference>
<feature type="region of interest" description="Disordered" evidence="1">
    <location>
        <begin position="121"/>
        <end position="266"/>
    </location>
</feature>
<feature type="region of interest" description="Disordered" evidence="1">
    <location>
        <begin position="401"/>
        <end position="427"/>
    </location>
</feature>
<feature type="region of interest" description="Disordered" evidence="1">
    <location>
        <begin position="299"/>
        <end position="363"/>
    </location>
</feature>
<feature type="region of interest" description="Disordered" evidence="1">
    <location>
        <begin position="742"/>
        <end position="762"/>
    </location>
</feature>
<feature type="compositionally biased region" description="Low complexity" evidence="1">
    <location>
        <begin position="211"/>
        <end position="232"/>
    </location>
</feature>
<feature type="compositionally biased region" description="Polar residues" evidence="1">
    <location>
        <begin position="169"/>
        <end position="180"/>
    </location>
</feature>
<reference evidence="2" key="1">
    <citation type="submission" date="2023-02" db="EMBL/GenBank/DDBJ databases">
        <title>Mating type loci evolution in Malassezia.</title>
        <authorList>
            <person name="Coelho M.A."/>
        </authorList>
    </citation>
    <scope>NUCLEOTIDE SEQUENCE</scope>
    <source>
        <strain evidence="2">CBS 14136</strain>
    </source>
</reference>
<feature type="compositionally biased region" description="Low complexity" evidence="1">
    <location>
        <begin position="750"/>
        <end position="762"/>
    </location>
</feature>
<dbReference type="InterPro" id="IPR019021">
    <property type="entry name" value="Mms22"/>
</dbReference>
<dbReference type="GO" id="GO:0031297">
    <property type="term" value="P:replication fork processing"/>
    <property type="evidence" value="ECO:0007669"/>
    <property type="project" value="InterPro"/>
</dbReference>
<proteinExistence type="predicted"/>
<sequence length="1627" mass="181806">MDADAVATSDVDEVTAIDSDCGVELASKRIRLWYDGQKSARNHRKKAGAAPPSAVRGQLSKGNDPENAQPLRHKLRTRKLAQLHPYTVEALQYRRELYQNDWQDAVVSQREWRHARRLEAERAAAGGTSSVPCDYGNEADSEFSADEVLSGSPSLGARSSDQEDHAESPVTSESSSPRTSTDPKRRSRLSAHTSRRSSNQRRRRELGPENSSSASASDSSSKTSRSVRKTSVYVVPGDETNEPNSNSNRSHHTLPESDSSSGDSTDYERRFRILRRMMPAHMARACIDDLRAMRHGHAMTGEDSGVTSPPRAQTEAPSHYPDSPLRPGESRRRRGAQLSPHAPLLSDIDSSSESQSSVASPLSPIRYEERDLRSWYKPQDSHEDLHIVHEADAVDRMLSRTTGSRGFGQRGAKKSQSRAKEGKLSSKTLSQYDSAWLWKPFRDANDSREKGPGHHSKTNRPAKQSAPAASGTSLPSSPSSHTSPRRSKPASKSQAKTPSLFFVQGDSDRPMNFPTSRGDLRSNARLPYSPKAGDDEIDVSNSASLVRFPKKLLTMIPRSVPRRSRSMFSDASRPLSGANIRPGDEQSQRTPALAPNVATLKVKPTVEPAPERVARHTNPKQPILSSETSLTEVPLSWQKATEELPELRDDLQHLLAFEKIRNISLDFDLKLPPPGIHFRSSSQIARGRLHALLRADRDVQRENAPSCHLYGVTLRGWLTFNEIQKALPTLLDDVWDSLQDTRQDGALPTSPSDSRASSESAQLSPMARVDDLLFFLTEWFSLHASQPIQLADLSTELGNTPLGGPSESNIDVAAYGARLVDLVYTSLDRESDYDVAHLAELRLSLLWFRVAITYRVYSITNEVGTDLGVIEAAQPLMVHLLARGIHKTMAKVCGTQSHEIEDRCAELWIGLIYVLDSVDHSFYDVLDAALDEWQENAPVPPLIACERVWYMIFATSVLARFGAAAGVVRSSAWMPSSWMLVHRALPVRLRFDSRVEAAAPRALLRRRDAYLRMILTRCLLLVDKFAWSLQDADLVLGRLFDWLDTHKLSDLPTETDHDFAPFLRRYNLALLYEGPSGNAFQRFLQLLARVGNHMLEHDNQRQLARIFSRMTPVRMMPFSREYPPTSAERAMLFNHYSLVMLFLYFVPQSALQRLRQIRSFLDFSGADRISQITSIRAMVYCGTLFRHHNLSLAPIIAWFIEVCRAATEEVRMIPDRDDRRAVNRQKESVRVLLGVVRGVQHLVQHPSLDTSRCKQYPCPELLHAAWTNELLGIDKAIDAEVVQGLNAFLQQRAEIRSSLFQHTSSVGAMDVDFDDPDAMEDQAIWADPQLAALLGETEATTAAATLEWDKDADRKLADTLHTRISPALFTRIAQPWPMSIAPGAFNQQGQVEALIANAERDANFHMLVACWVACAEVLVQNEVRSWRSYLTLGTESWKRLPDPRQKRDVALQFSVLLAQIHPQGFQSEIWEVTGIWFQCIMAPQLSQQVHLTVHLIKANPGHLFDSVTLSAEPQVTASLSQQIMGKESLAAAYDPIAQEFARNRSGCLGQVLENMNRLVSQARPPFSLGFAIQCISALLSSLRAHAPLPNDEMYRKDVEKVFKQLSSMHAPLDRGISTELHSTMAVI</sequence>
<dbReference type="PANTHER" id="PTHR28122">
    <property type="entry name" value="E3 UBIQUITIN-PROTEIN LIGASE SUBSTRATE RECEPTOR MMS22"/>
    <property type="match status" value="1"/>
</dbReference>
<feature type="region of interest" description="Disordered" evidence="1">
    <location>
        <begin position="40"/>
        <end position="78"/>
    </location>
</feature>
<name>A0AAF0F740_9BASI</name>
<dbReference type="PANTHER" id="PTHR28122:SF1">
    <property type="entry name" value="E3 UBIQUITIN-PROTEIN LIGASE SUBSTRATE RECEPTOR MMS22"/>
    <property type="match status" value="1"/>
</dbReference>
<dbReference type="Pfam" id="PF09462">
    <property type="entry name" value="Mus7"/>
    <property type="match status" value="1"/>
</dbReference>
<protein>
    <submittedName>
        <fullName evidence="2">Uncharacterized protein</fullName>
    </submittedName>
</protein>
<evidence type="ECO:0000313" key="2">
    <source>
        <dbReference type="EMBL" id="WFD43630.1"/>
    </source>
</evidence>
<dbReference type="EMBL" id="CP118377">
    <property type="protein sequence ID" value="WFD43630.1"/>
    <property type="molecule type" value="Genomic_DNA"/>
</dbReference>
<accession>A0AAF0F740</accession>
<feature type="compositionally biased region" description="Low complexity" evidence="1">
    <location>
        <begin position="465"/>
        <end position="482"/>
    </location>
</feature>
<feature type="compositionally biased region" description="Low complexity" evidence="1">
    <location>
        <begin position="343"/>
        <end position="363"/>
    </location>
</feature>
<feature type="region of interest" description="Disordered" evidence="1">
    <location>
        <begin position="563"/>
        <end position="591"/>
    </location>
</feature>
<dbReference type="Proteomes" id="UP001214628">
    <property type="component" value="Chromosome 3"/>
</dbReference>
<keyword evidence="3" id="KW-1185">Reference proteome</keyword>
<evidence type="ECO:0000256" key="1">
    <source>
        <dbReference type="SAM" id="MobiDB-lite"/>
    </source>
</evidence>
<dbReference type="GO" id="GO:0035361">
    <property type="term" value="C:Cul8-RING ubiquitin ligase complex"/>
    <property type="evidence" value="ECO:0007669"/>
    <property type="project" value="TreeGrafter"/>
</dbReference>